<comment type="caution">
    <text evidence="1">The sequence shown here is derived from an EMBL/GenBank/DDBJ whole genome shotgun (WGS) entry which is preliminary data.</text>
</comment>
<proteinExistence type="predicted"/>
<evidence type="ECO:0000313" key="2">
    <source>
        <dbReference type="Proteomes" id="UP000325315"/>
    </source>
</evidence>
<accession>A0A5B6WFP8</accession>
<organism evidence="1 2">
    <name type="scientific">Gossypium australe</name>
    <dbReference type="NCBI Taxonomy" id="47621"/>
    <lineage>
        <taxon>Eukaryota</taxon>
        <taxon>Viridiplantae</taxon>
        <taxon>Streptophyta</taxon>
        <taxon>Embryophyta</taxon>
        <taxon>Tracheophyta</taxon>
        <taxon>Spermatophyta</taxon>
        <taxon>Magnoliopsida</taxon>
        <taxon>eudicotyledons</taxon>
        <taxon>Gunneridae</taxon>
        <taxon>Pentapetalae</taxon>
        <taxon>rosids</taxon>
        <taxon>malvids</taxon>
        <taxon>Malvales</taxon>
        <taxon>Malvaceae</taxon>
        <taxon>Malvoideae</taxon>
        <taxon>Gossypium</taxon>
    </lineage>
</organism>
<protein>
    <submittedName>
        <fullName evidence="1">Uncharacterized protein</fullName>
    </submittedName>
</protein>
<dbReference type="Proteomes" id="UP000325315">
    <property type="component" value="Unassembled WGS sequence"/>
</dbReference>
<evidence type="ECO:0000313" key="1">
    <source>
        <dbReference type="EMBL" id="KAA3479935.1"/>
    </source>
</evidence>
<gene>
    <name evidence="1" type="ORF">EPI10_020408</name>
</gene>
<keyword evidence="2" id="KW-1185">Reference proteome</keyword>
<name>A0A5B6WFP8_9ROSI</name>
<sequence length="73" mass="8057">MCGYHLRQKQKYVSKITTRSEPTLLVQVVNTYAVVSVVGIGCGGEAKLAFWGIRKVGDVGLVEDETVIENDWT</sequence>
<reference evidence="2" key="1">
    <citation type="journal article" date="2019" name="Plant Biotechnol. J.">
        <title>Genome sequencing of the Australian wild diploid species Gossypium australe highlights disease resistance and delayed gland morphogenesis.</title>
        <authorList>
            <person name="Cai Y."/>
            <person name="Cai X."/>
            <person name="Wang Q."/>
            <person name="Wang P."/>
            <person name="Zhang Y."/>
            <person name="Cai C."/>
            <person name="Xu Y."/>
            <person name="Wang K."/>
            <person name="Zhou Z."/>
            <person name="Wang C."/>
            <person name="Geng S."/>
            <person name="Li B."/>
            <person name="Dong Q."/>
            <person name="Hou Y."/>
            <person name="Wang H."/>
            <person name="Ai P."/>
            <person name="Liu Z."/>
            <person name="Yi F."/>
            <person name="Sun M."/>
            <person name="An G."/>
            <person name="Cheng J."/>
            <person name="Zhang Y."/>
            <person name="Shi Q."/>
            <person name="Xie Y."/>
            <person name="Shi X."/>
            <person name="Chang Y."/>
            <person name="Huang F."/>
            <person name="Chen Y."/>
            <person name="Hong S."/>
            <person name="Mi L."/>
            <person name="Sun Q."/>
            <person name="Zhang L."/>
            <person name="Zhou B."/>
            <person name="Peng R."/>
            <person name="Zhang X."/>
            <person name="Liu F."/>
        </authorList>
    </citation>
    <scope>NUCLEOTIDE SEQUENCE [LARGE SCALE GENOMIC DNA]</scope>
    <source>
        <strain evidence="2">cv. PA1801</strain>
    </source>
</reference>
<dbReference type="EMBL" id="SMMG02000003">
    <property type="protein sequence ID" value="KAA3479935.1"/>
    <property type="molecule type" value="Genomic_DNA"/>
</dbReference>
<dbReference type="AlphaFoldDB" id="A0A5B6WFP8"/>